<evidence type="ECO:0000256" key="11">
    <source>
        <dbReference type="ARBA" id="ARBA00022989"/>
    </source>
</evidence>
<dbReference type="PANTHER" id="PTHR45339:SF1">
    <property type="entry name" value="HYBRID SIGNAL TRANSDUCTION HISTIDINE KINASE J"/>
    <property type="match status" value="1"/>
</dbReference>
<dbReference type="InterPro" id="IPR011006">
    <property type="entry name" value="CheY-like_superfamily"/>
</dbReference>
<keyword evidence="9" id="KW-0418">Kinase</keyword>
<evidence type="ECO:0000256" key="14">
    <source>
        <dbReference type="PROSITE-ProRule" id="PRU00169"/>
    </source>
</evidence>
<keyword evidence="10" id="KW-0067">ATP-binding</keyword>
<dbReference type="EMBL" id="SLZU01000002">
    <property type="protein sequence ID" value="TCS66258.1"/>
    <property type="molecule type" value="Genomic_DNA"/>
</dbReference>
<evidence type="ECO:0000259" key="17">
    <source>
        <dbReference type="PROSITE" id="PS50110"/>
    </source>
</evidence>
<keyword evidence="6" id="KW-0808">Transferase</keyword>
<protein>
    <recommendedName>
        <fullName evidence="3">histidine kinase</fullName>
        <ecNumber evidence="3">2.7.13.3</ecNumber>
    </recommendedName>
</protein>
<keyword evidence="15" id="KW-0175">Coiled coil</keyword>
<keyword evidence="12" id="KW-0902">Two-component regulatory system</keyword>
<evidence type="ECO:0000313" key="19">
    <source>
        <dbReference type="Proteomes" id="UP000295696"/>
    </source>
</evidence>
<evidence type="ECO:0000256" key="10">
    <source>
        <dbReference type="ARBA" id="ARBA00022840"/>
    </source>
</evidence>
<comment type="subcellular location">
    <subcellularLocation>
        <location evidence="2">Cell membrane</location>
        <topology evidence="2">Multi-pass membrane protein</topology>
    </subcellularLocation>
</comment>
<dbReference type="PROSITE" id="PS50109">
    <property type="entry name" value="HIS_KIN"/>
    <property type="match status" value="1"/>
</dbReference>
<reference evidence="18 19" key="1">
    <citation type="submission" date="2019-03" db="EMBL/GenBank/DDBJ databases">
        <title>Genomic Encyclopedia of Type Strains, Phase IV (KMG-IV): sequencing the most valuable type-strain genomes for metagenomic binning, comparative biology and taxonomic classification.</title>
        <authorList>
            <person name="Goeker M."/>
        </authorList>
    </citation>
    <scope>NUCLEOTIDE SEQUENCE [LARGE SCALE GENOMIC DNA]</scope>
    <source>
        <strain evidence="18 19">DSM 104836</strain>
    </source>
</reference>
<keyword evidence="11" id="KW-1133">Transmembrane helix</keyword>
<dbReference type="InterPro" id="IPR005467">
    <property type="entry name" value="His_kinase_dom"/>
</dbReference>
<proteinExistence type="predicted"/>
<dbReference type="PROSITE" id="PS50110">
    <property type="entry name" value="RESPONSE_REGULATORY"/>
    <property type="match status" value="2"/>
</dbReference>
<dbReference type="AlphaFoldDB" id="A0A4R3JLF1"/>
<feature type="modified residue" description="4-aspartylphosphate" evidence="14">
    <location>
        <position position="652"/>
    </location>
</feature>
<keyword evidence="19" id="KW-1185">Reference proteome</keyword>
<accession>A0A4R3JLF1</accession>
<evidence type="ECO:0000256" key="8">
    <source>
        <dbReference type="ARBA" id="ARBA00022741"/>
    </source>
</evidence>
<dbReference type="OrthoDB" id="9801651at2"/>
<feature type="coiled-coil region" evidence="15">
    <location>
        <begin position="195"/>
        <end position="222"/>
    </location>
</feature>
<dbReference type="SMART" id="SM00387">
    <property type="entry name" value="HATPase_c"/>
    <property type="match status" value="1"/>
</dbReference>
<evidence type="ECO:0000259" key="16">
    <source>
        <dbReference type="PROSITE" id="PS50109"/>
    </source>
</evidence>
<keyword evidence="13" id="KW-0472">Membrane</keyword>
<evidence type="ECO:0000313" key="18">
    <source>
        <dbReference type="EMBL" id="TCS66258.1"/>
    </source>
</evidence>
<comment type="caution">
    <text evidence="18">The sequence shown here is derived from an EMBL/GenBank/DDBJ whole genome shotgun (WGS) entry which is preliminary data.</text>
</comment>
<evidence type="ECO:0000256" key="6">
    <source>
        <dbReference type="ARBA" id="ARBA00022679"/>
    </source>
</evidence>
<dbReference type="InterPro" id="IPR004358">
    <property type="entry name" value="Sig_transdc_His_kin-like_C"/>
</dbReference>
<feature type="domain" description="Histidine kinase" evidence="16">
    <location>
        <begin position="222"/>
        <end position="445"/>
    </location>
</feature>
<dbReference type="InterPro" id="IPR003661">
    <property type="entry name" value="HisK_dim/P_dom"/>
</dbReference>
<comment type="catalytic activity">
    <reaction evidence="1">
        <text>ATP + protein L-histidine = ADP + protein N-phospho-L-histidine.</text>
        <dbReference type="EC" id="2.7.13.3"/>
    </reaction>
</comment>
<comment type="caution">
    <text evidence="14">Lacks conserved residue(s) required for the propagation of feature annotation.</text>
</comment>
<feature type="domain" description="Response regulatory" evidence="17">
    <location>
        <begin position="603"/>
        <end position="720"/>
    </location>
</feature>
<dbReference type="Pfam" id="PF00072">
    <property type="entry name" value="Response_reg"/>
    <property type="match status" value="1"/>
</dbReference>
<dbReference type="Gene3D" id="3.30.565.10">
    <property type="entry name" value="Histidine kinase-like ATPase, C-terminal domain"/>
    <property type="match status" value="1"/>
</dbReference>
<feature type="coiled-coil region" evidence="15">
    <location>
        <begin position="7"/>
        <end position="80"/>
    </location>
</feature>
<dbReference type="SMART" id="SM00388">
    <property type="entry name" value="HisKA"/>
    <property type="match status" value="1"/>
</dbReference>
<dbReference type="EC" id="2.7.13.3" evidence="3"/>
<dbReference type="Gene3D" id="1.10.287.130">
    <property type="match status" value="1"/>
</dbReference>
<dbReference type="CDD" id="cd17546">
    <property type="entry name" value="REC_hyHK_CKI1_RcsC-like"/>
    <property type="match status" value="1"/>
</dbReference>
<dbReference type="SUPFAM" id="SSF55874">
    <property type="entry name" value="ATPase domain of HSP90 chaperone/DNA topoisomerase II/histidine kinase"/>
    <property type="match status" value="1"/>
</dbReference>
<evidence type="ECO:0000256" key="2">
    <source>
        <dbReference type="ARBA" id="ARBA00004651"/>
    </source>
</evidence>
<dbReference type="RefSeq" id="WP_132242185.1">
    <property type="nucleotide sequence ID" value="NZ_SLZU01000002.1"/>
</dbReference>
<evidence type="ECO:0000256" key="13">
    <source>
        <dbReference type="ARBA" id="ARBA00023136"/>
    </source>
</evidence>
<dbReference type="InterPro" id="IPR003594">
    <property type="entry name" value="HATPase_dom"/>
</dbReference>
<dbReference type="InterPro" id="IPR036097">
    <property type="entry name" value="HisK_dim/P_sf"/>
</dbReference>
<dbReference type="Gene3D" id="3.30.450.20">
    <property type="entry name" value="PAS domain"/>
    <property type="match status" value="1"/>
</dbReference>
<organism evidence="18 19">
    <name type="scientific">Primorskyibacter sedentarius</name>
    <dbReference type="NCBI Taxonomy" id="745311"/>
    <lineage>
        <taxon>Bacteria</taxon>
        <taxon>Pseudomonadati</taxon>
        <taxon>Pseudomonadota</taxon>
        <taxon>Alphaproteobacteria</taxon>
        <taxon>Rhodobacterales</taxon>
        <taxon>Roseobacteraceae</taxon>
        <taxon>Primorskyibacter</taxon>
    </lineage>
</organism>
<evidence type="ECO:0000256" key="12">
    <source>
        <dbReference type="ARBA" id="ARBA00023012"/>
    </source>
</evidence>
<dbReference type="SUPFAM" id="SSF52172">
    <property type="entry name" value="CheY-like"/>
    <property type="match status" value="2"/>
</dbReference>
<dbReference type="Pfam" id="PF02518">
    <property type="entry name" value="HATPase_c"/>
    <property type="match status" value="1"/>
</dbReference>
<dbReference type="InterPro" id="IPR001789">
    <property type="entry name" value="Sig_transdc_resp-reg_receiver"/>
</dbReference>
<dbReference type="InterPro" id="IPR036890">
    <property type="entry name" value="HATPase_C_sf"/>
</dbReference>
<evidence type="ECO:0000256" key="3">
    <source>
        <dbReference type="ARBA" id="ARBA00012438"/>
    </source>
</evidence>
<dbReference type="SMART" id="SM00448">
    <property type="entry name" value="REC"/>
    <property type="match status" value="2"/>
</dbReference>
<evidence type="ECO:0000256" key="4">
    <source>
        <dbReference type="ARBA" id="ARBA00022475"/>
    </source>
</evidence>
<dbReference type="FunFam" id="1.10.287.130:FF:000003">
    <property type="entry name" value="Histidine kinase"/>
    <property type="match status" value="1"/>
</dbReference>
<dbReference type="Pfam" id="PF00512">
    <property type="entry name" value="HisKA"/>
    <property type="match status" value="1"/>
</dbReference>
<evidence type="ECO:0000256" key="9">
    <source>
        <dbReference type="ARBA" id="ARBA00022777"/>
    </source>
</evidence>
<dbReference type="CDD" id="cd16922">
    <property type="entry name" value="HATPase_EvgS-ArcB-TorS-like"/>
    <property type="match status" value="1"/>
</dbReference>
<gene>
    <name evidence="18" type="ORF">EDD52_10273</name>
</gene>
<evidence type="ECO:0000256" key="7">
    <source>
        <dbReference type="ARBA" id="ARBA00022692"/>
    </source>
</evidence>
<keyword evidence="8" id="KW-0547">Nucleotide-binding</keyword>
<evidence type="ECO:0000256" key="15">
    <source>
        <dbReference type="SAM" id="Coils"/>
    </source>
</evidence>
<evidence type="ECO:0000256" key="5">
    <source>
        <dbReference type="ARBA" id="ARBA00022553"/>
    </source>
</evidence>
<feature type="domain" description="Response regulatory" evidence="17">
    <location>
        <begin position="460"/>
        <end position="572"/>
    </location>
</feature>
<dbReference type="PRINTS" id="PR00344">
    <property type="entry name" value="BCTRLSENSOR"/>
</dbReference>
<keyword evidence="5 14" id="KW-0597">Phosphoprotein</keyword>
<evidence type="ECO:0000256" key="1">
    <source>
        <dbReference type="ARBA" id="ARBA00000085"/>
    </source>
</evidence>
<dbReference type="CDD" id="cd00156">
    <property type="entry name" value="REC"/>
    <property type="match status" value="1"/>
</dbReference>
<dbReference type="SUPFAM" id="SSF47384">
    <property type="entry name" value="Homodimeric domain of signal transducing histidine kinase"/>
    <property type="match status" value="1"/>
</dbReference>
<dbReference type="GO" id="GO:0005524">
    <property type="term" value="F:ATP binding"/>
    <property type="evidence" value="ECO:0007669"/>
    <property type="project" value="UniProtKB-KW"/>
</dbReference>
<dbReference type="Proteomes" id="UP000295696">
    <property type="component" value="Unassembled WGS sequence"/>
</dbReference>
<sequence length="731" mass="80811">MSFSTKLAEERRARLAAERLLELKQAELSAANRKLGRHARALSHEITETRAEVQTVRSENQQFKSDLTEANQKIATAERRLWQSIETFPDGFAFFDADNMMIAANQAYLSVFEGVEEVRPGIFYPRLLQVATEEGIVNTRALSAADWRAMMIDRWEAPNPDPIILRLWNNQYIKLVDERGQQGDVVSLALNITATVRYEKRLKKAQRRAESANRAKSAFLANMSHEIRTPMNGVIGMADVLADSALSEEQRLYVETIKNSGEALLVIINDVLDYSKIEADKLVLHHEPFDLERCVHEVAMLLQPAAHEKNLDMMIDYDMFLPTRFMGDPGRVRQILTNLIGNALKFTQIGHVLIRVTGICSEQSGATIHVTVEDTGIGLPQEKSDHIFGEFNQVEDAQNRAFEGTGLGLAITKRLINRMGGDIWVDSQIGRGSCFGFRVSLPIAEPPSYQNPVLPRNLRRVMIVDSQPVSSAILCKQLTALDIETLVCASAATALDRLSPPPDVIIIEQKLPGTGDKCLAQQMRELGVTAPIIALSSTPGGAMADPSRPHVNSVLQKPLSRRALFAEMEALTSDTLPQPQAALPAQPSVIGPNLRAPVARQMTLLVAEDNETNRLVFKKMVGALDISLRFAKDGIEAVAAAGEERPDLIFMDISMPKMDGTEATARIRATEPAGSHIPIVALTAHAMPEDRDALIACGLDDHMTKPLRKAVLTEMIERHRPKDTRPLIPPE</sequence>
<name>A0A4R3JLF1_9RHOB</name>
<dbReference type="Gene3D" id="3.40.50.2300">
    <property type="match status" value="2"/>
</dbReference>
<dbReference type="FunFam" id="3.30.565.10:FF:000010">
    <property type="entry name" value="Sensor histidine kinase RcsC"/>
    <property type="match status" value="1"/>
</dbReference>
<keyword evidence="4" id="KW-1003">Cell membrane</keyword>
<dbReference type="PANTHER" id="PTHR45339">
    <property type="entry name" value="HYBRID SIGNAL TRANSDUCTION HISTIDINE KINASE J"/>
    <property type="match status" value="1"/>
</dbReference>
<dbReference type="GO" id="GO:0005886">
    <property type="term" value="C:plasma membrane"/>
    <property type="evidence" value="ECO:0007669"/>
    <property type="project" value="UniProtKB-SubCell"/>
</dbReference>
<keyword evidence="7" id="KW-0812">Transmembrane</keyword>
<dbReference type="GO" id="GO:0000155">
    <property type="term" value="F:phosphorelay sensor kinase activity"/>
    <property type="evidence" value="ECO:0007669"/>
    <property type="project" value="InterPro"/>
</dbReference>
<dbReference type="CDD" id="cd00082">
    <property type="entry name" value="HisKA"/>
    <property type="match status" value="1"/>
</dbReference>